<reference evidence="1" key="1">
    <citation type="submission" date="2020-08" db="EMBL/GenBank/DDBJ databases">
        <title>Multicomponent nature underlies the extraordinary mechanical properties of spider dragline silk.</title>
        <authorList>
            <person name="Kono N."/>
            <person name="Nakamura H."/>
            <person name="Mori M."/>
            <person name="Yoshida Y."/>
            <person name="Ohtoshi R."/>
            <person name="Malay A.D."/>
            <person name="Moran D.A.P."/>
            <person name="Tomita M."/>
            <person name="Numata K."/>
            <person name="Arakawa K."/>
        </authorList>
    </citation>
    <scope>NUCLEOTIDE SEQUENCE</scope>
</reference>
<gene>
    <name evidence="1" type="ORF">NPIL_439121</name>
</gene>
<organism evidence="1 2">
    <name type="scientific">Nephila pilipes</name>
    <name type="common">Giant wood spider</name>
    <name type="synonym">Nephila maculata</name>
    <dbReference type="NCBI Taxonomy" id="299642"/>
    <lineage>
        <taxon>Eukaryota</taxon>
        <taxon>Metazoa</taxon>
        <taxon>Ecdysozoa</taxon>
        <taxon>Arthropoda</taxon>
        <taxon>Chelicerata</taxon>
        <taxon>Arachnida</taxon>
        <taxon>Araneae</taxon>
        <taxon>Araneomorphae</taxon>
        <taxon>Entelegynae</taxon>
        <taxon>Araneoidea</taxon>
        <taxon>Nephilidae</taxon>
        <taxon>Nephila</taxon>
    </lineage>
</organism>
<evidence type="ECO:0000313" key="2">
    <source>
        <dbReference type="Proteomes" id="UP000887013"/>
    </source>
</evidence>
<name>A0A8X6UHI9_NEPPI</name>
<dbReference type="EMBL" id="BMAW01080714">
    <property type="protein sequence ID" value="GFU20844.1"/>
    <property type="molecule type" value="Genomic_DNA"/>
</dbReference>
<proteinExistence type="predicted"/>
<dbReference type="Proteomes" id="UP000887013">
    <property type="component" value="Unassembled WGS sequence"/>
</dbReference>
<accession>A0A8X6UHI9</accession>
<evidence type="ECO:0000313" key="1">
    <source>
        <dbReference type="EMBL" id="GFU20844.1"/>
    </source>
</evidence>
<keyword evidence="2" id="KW-1185">Reference proteome</keyword>
<comment type="caution">
    <text evidence="1">The sequence shown here is derived from an EMBL/GenBank/DDBJ whole genome shotgun (WGS) entry which is preliminary data.</text>
</comment>
<dbReference type="AlphaFoldDB" id="A0A8X6UHI9"/>
<protein>
    <submittedName>
        <fullName evidence="1">Uncharacterized protein</fullName>
    </submittedName>
</protein>
<sequence>MYRNARLLHLRKVFISPNVMRYGDKTIVLGFTRYSHEKFIGICSESFVTEIPSVCDGHASRGYPAGIDSINTVHVQLLDRLRLLSFRNQLCQL</sequence>